<gene>
    <name evidence="4" type="ORF">FNB79_00850</name>
</gene>
<dbReference type="PANTHER" id="PTHR43072">
    <property type="entry name" value="N-ACETYLTRANSFERASE"/>
    <property type="match status" value="1"/>
</dbReference>
<dbReference type="Pfam" id="PF00583">
    <property type="entry name" value="Acetyltransf_1"/>
    <property type="match status" value="1"/>
</dbReference>
<name>A0A516GM51_9FLAO</name>
<dbReference type="SUPFAM" id="SSF55729">
    <property type="entry name" value="Acyl-CoA N-acyltransferases (Nat)"/>
    <property type="match status" value="1"/>
</dbReference>
<dbReference type="GO" id="GO:0016747">
    <property type="term" value="F:acyltransferase activity, transferring groups other than amino-acyl groups"/>
    <property type="evidence" value="ECO:0007669"/>
    <property type="project" value="InterPro"/>
</dbReference>
<dbReference type="Gene3D" id="3.40.630.30">
    <property type="match status" value="1"/>
</dbReference>
<dbReference type="PROSITE" id="PS51186">
    <property type="entry name" value="GNAT"/>
    <property type="match status" value="1"/>
</dbReference>
<protein>
    <submittedName>
        <fullName evidence="4">N-acetyltransferase</fullName>
    </submittedName>
</protein>
<dbReference type="AlphaFoldDB" id="A0A516GM51"/>
<dbReference type="EMBL" id="CP041637">
    <property type="protein sequence ID" value="QDO92587.1"/>
    <property type="molecule type" value="Genomic_DNA"/>
</dbReference>
<dbReference type="InterPro" id="IPR016181">
    <property type="entry name" value="Acyl_CoA_acyltransferase"/>
</dbReference>
<keyword evidence="2" id="KW-0012">Acyltransferase</keyword>
<dbReference type="CDD" id="cd04301">
    <property type="entry name" value="NAT_SF"/>
    <property type="match status" value="1"/>
</dbReference>
<sequence>MNIRFAEIKDVSKIVEIVNYEILNSTVIYDYNERTYQYQLNWFHQKCKDNMPVIVAEEYGEVLGFGTYGIFRPWEAYKFSVEHSIYVSREARAKGIGKKLLTELISIAKANNFHTMIAGVDASNAGSIAFHKKFGFVEIGVFKEVGYKFNTWLDLNFMQLILKE</sequence>
<evidence type="ECO:0000313" key="5">
    <source>
        <dbReference type="Proteomes" id="UP000319209"/>
    </source>
</evidence>
<dbReference type="Proteomes" id="UP000319209">
    <property type="component" value="Chromosome"/>
</dbReference>
<dbReference type="PANTHER" id="PTHR43072:SF23">
    <property type="entry name" value="UPF0039 PROTEIN C11D3.02C"/>
    <property type="match status" value="1"/>
</dbReference>
<dbReference type="InterPro" id="IPR000182">
    <property type="entry name" value="GNAT_dom"/>
</dbReference>
<evidence type="ECO:0000313" key="4">
    <source>
        <dbReference type="EMBL" id="QDO92587.1"/>
    </source>
</evidence>
<dbReference type="RefSeq" id="WP_143379497.1">
    <property type="nucleotide sequence ID" value="NZ_CP041637.1"/>
</dbReference>
<dbReference type="KEGG" id="fop:FNB79_00850"/>
<proteinExistence type="predicted"/>
<dbReference type="OrthoDB" id="9799096at2"/>
<accession>A0A516GM51</accession>
<organism evidence="4 5">
    <name type="scientific">Formosa sediminum</name>
    <dbReference type="NCBI Taxonomy" id="2594004"/>
    <lineage>
        <taxon>Bacteria</taxon>
        <taxon>Pseudomonadati</taxon>
        <taxon>Bacteroidota</taxon>
        <taxon>Flavobacteriia</taxon>
        <taxon>Flavobacteriales</taxon>
        <taxon>Flavobacteriaceae</taxon>
        <taxon>Formosa</taxon>
    </lineage>
</organism>
<evidence type="ECO:0000256" key="2">
    <source>
        <dbReference type="ARBA" id="ARBA00023315"/>
    </source>
</evidence>
<keyword evidence="5" id="KW-1185">Reference proteome</keyword>
<feature type="domain" description="N-acetyltransferase" evidence="3">
    <location>
        <begin position="1"/>
        <end position="158"/>
    </location>
</feature>
<keyword evidence="1 4" id="KW-0808">Transferase</keyword>
<reference evidence="4 5" key="1">
    <citation type="submission" date="2019-07" db="EMBL/GenBank/DDBJ databases">
        <title>Genome sequencing for Formosa sp. PS13.</title>
        <authorList>
            <person name="Park S.-J."/>
        </authorList>
    </citation>
    <scope>NUCLEOTIDE SEQUENCE [LARGE SCALE GENOMIC DNA]</scope>
    <source>
        <strain evidence="4 5">PS13</strain>
    </source>
</reference>
<evidence type="ECO:0000256" key="1">
    <source>
        <dbReference type="ARBA" id="ARBA00022679"/>
    </source>
</evidence>
<evidence type="ECO:0000259" key="3">
    <source>
        <dbReference type="PROSITE" id="PS51186"/>
    </source>
</evidence>